<dbReference type="GO" id="GO:0003677">
    <property type="term" value="F:DNA binding"/>
    <property type="evidence" value="ECO:0007669"/>
    <property type="project" value="UniProtKB-KW"/>
</dbReference>
<dbReference type="Pfam" id="PF13411">
    <property type="entry name" value="MerR_1"/>
    <property type="match status" value="1"/>
</dbReference>
<evidence type="ECO:0000313" key="3">
    <source>
        <dbReference type="EMBL" id="MBC5581471.1"/>
    </source>
</evidence>
<protein>
    <submittedName>
        <fullName evidence="3">MerR family transcriptional regulator</fullName>
    </submittedName>
</protein>
<keyword evidence="4" id="KW-1185">Reference proteome</keyword>
<accession>A0A923I9U3</accession>
<evidence type="ECO:0000256" key="1">
    <source>
        <dbReference type="ARBA" id="ARBA00023125"/>
    </source>
</evidence>
<reference evidence="3" key="1">
    <citation type="submission" date="2020-08" db="EMBL/GenBank/DDBJ databases">
        <title>Genome public.</title>
        <authorList>
            <person name="Liu C."/>
            <person name="Sun Q."/>
        </authorList>
    </citation>
    <scope>NUCLEOTIDE SEQUENCE</scope>
    <source>
        <strain evidence="3">BX8</strain>
    </source>
</reference>
<sequence>MNYTIREISQRTGIPASTLRFYETRGLLPRVKRDPHGVRVYDDADLDRLGTITCLKNTGMGVGEMARFMALYEQGDATLAERRELVRAQQQALSARIRAMRDYKRHIDEKLEYYDLACACGSEAEARRLRCCPGAAPAGERSAG</sequence>
<keyword evidence="1" id="KW-0238">DNA-binding</keyword>
<dbReference type="Gene3D" id="1.10.1660.10">
    <property type="match status" value="1"/>
</dbReference>
<dbReference type="PROSITE" id="PS50937">
    <property type="entry name" value="HTH_MERR_2"/>
    <property type="match status" value="1"/>
</dbReference>
<dbReference type="Proteomes" id="UP000659630">
    <property type="component" value="Unassembled WGS sequence"/>
</dbReference>
<dbReference type="SMART" id="SM00422">
    <property type="entry name" value="HTH_MERR"/>
    <property type="match status" value="1"/>
</dbReference>
<evidence type="ECO:0000313" key="4">
    <source>
        <dbReference type="Proteomes" id="UP000659630"/>
    </source>
</evidence>
<feature type="domain" description="HTH merR-type" evidence="2">
    <location>
        <begin position="2"/>
        <end position="71"/>
    </location>
</feature>
<dbReference type="PANTHER" id="PTHR30204:SF98">
    <property type="entry name" value="HTH-TYPE TRANSCRIPTIONAL REGULATOR ADHR"/>
    <property type="match status" value="1"/>
</dbReference>
<dbReference type="RefSeq" id="WP_186887820.1">
    <property type="nucleotide sequence ID" value="NZ_JACONZ010000002.1"/>
</dbReference>
<dbReference type="InterPro" id="IPR009061">
    <property type="entry name" value="DNA-bd_dom_put_sf"/>
</dbReference>
<comment type="caution">
    <text evidence="3">The sequence shown here is derived from an EMBL/GenBank/DDBJ whole genome shotgun (WGS) entry which is preliminary data.</text>
</comment>
<gene>
    <name evidence="3" type="ORF">H8S23_08095</name>
</gene>
<dbReference type="CDD" id="cd01109">
    <property type="entry name" value="HTH_YyaN"/>
    <property type="match status" value="1"/>
</dbReference>
<evidence type="ECO:0000259" key="2">
    <source>
        <dbReference type="PROSITE" id="PS50937"/>
    </source>
</evidence>
<organism evidence="3 4">
    <name type="scientific">Anaerofilum hominis</name>
    <dbReference type="NCBI Taxonomy" id="2763016"/>
    <lineage>
        <taxon>Bacteria</taxon>
        <taxon>Bacillati</taxon>
        <taxon>Bacillota</taxon>
        <taxon>Clostridia</taxon>
        <taxon>Eubacteriales</taxon>
        <taxon>Oscillospiraceae</taxon>
        <taxon>Anaerofilum</taxon>
    </lineage>
</organism>
<name>A0A923I9U3_9FIRM</name>
<dbReference type="AlphaFoldDB" id="A0A923I9U3"/>
<dbReference type="PANTHER" id="PTHR30204">
    <property type="entry name" value="REDOX-CYCLING DRUG-SENSING TRANSCRIPTIONAL ACTIVATOR SOXR"/>
    <property type="match status" value="1"/>
</dbReference>
<dbReference type="InterPro" id="IPR047057">
    <property type="entry name" value="MerR_fam"/>
</dbReference>
<proteinExistence type="predicted"/>
<dbReference type="InterPro" id="IPR000551">
    <property type="entry name" value="MerR-type_HTH_dom"/>
</dbReference>
<dbReference type="EMBL" id="JACONZ010000002">
    <property type="protein sequence ID" value="MBC5581471.1"/>
    <property type="molecule type" value="Genomic_DNA"/>
</dbReference>
<dbReference type="SUPFAM" id="SSF46955">
    <property type="entry name" value="Putative DNA-binding domain"/>
    <property type="match status" value="1"/>
</dbReference>
<dbReference type="PRINTS" id="PR00040">
    <property type="entry name" value="HTHMERR"/>
</dbReference>
<dbReference type="GO" id="GO:0003700">
    <property type="term" value="F:DNA-binding transcription factor activity"/>
    <property type="evidence" value="ECO:0007669"/>
    <property type="project" value="InterPro"/>
</dbReference>